<dbReference type="InterPro" id="IPR017871">
    <property type="entry name" value="ABC_transporter-like_CS"/>
</dbReference>
<dbReference type="SUPFAM" id="SSF52540">
    <property type="entry name" value="P-loop containing nucleoside triphosphate hydrolases"/>
    <property type="match status" value="1"/>
</dbReference>
<reference evidence="6" key="1">
    <citation type="submission" date="2022-10" db="EMBL/GenBank/DDBJ databases">
        <authorList>
            <person name="Yu W.X."/>
        </authorList>
    </citation>
    <scope>NUCLEOTIDE SEQUENCE</scope>
    <source>
        <strain evidence="6">AAT</strain>
    </source>
</reference>
<dbReference type="PROSITE" id="PS50893">
    <property type="entry name" value="ABC_TRANSPORTER_2"/>
    <property type="match status" value="1"/>
</dbReference>
<evidence type="ECO:0000256" key="4">
    <source>
        <dbReference type="ARBA" id="ARBA00022840"/>
    </source>
</evidence>
<name>A0AAE3M2M9_9BACT</name>
<dbReference type="Gene3D" id="3.40.50.300">
    <property type="entry name" value="P-loop containing nucleotide triphosphate hydrolases"/>
    <property type="match status" value="1"/>
</dbReference>
<dbReference type="RefSeq" id="WP_301189413.1">
    <property type="nucleotide sequence ID" value="NZ_JAPDPJ010000007.1"/>
</dbReference>
<accession>A0AAE3M2M9</accession>
<protein>
    <submittedName>
        <fullName evidence="6">ABC transporter ATP-binding protein</fullName>
    </submittedName>
</protein>
<evidence type="ECO:0000313" key="6">
    <source>
        <dbReference type="EMBL" id="MCW3785841.1"/>
    </source>
</evidence>
<comment type="similarity">
    <text evidence="1">Belongs to the ABC transporter superfamily.</text>
</comment>
<evidence type="ECO:0000256" key="3">
    <source>
        <dbReference type="ARBA" id="ARBA00022741"/>
    </source>
</evidence>
<dbReference type="Pfam" id="PF00005">
    <property type="entry name" value="ABC_tran"/>
    <property type="match status" value="1"/>
</dbReference>
<organism evidence="6 7">
    <name type="scientific">Plebeiibacterium sediminum</name>
    <dbReference type="NCBI Taxonomy" id="2992112"/>
    <lineage>
        <taxon>Bacteria</taxon>
        <taxon>Pseudomonadati</taxon>
        <taxon>Bacteroidota</taxon>
        <taxon>Bacteroidia</taxon>
        <taxon>Marinilabiliales</taxon>
        <taxon>Marinilabiliaceae</taxon>
        <taxon>Plebeiibacterium</taxon>
    </lineage>
</organism>
<dbReference type="SMART" id="SM00382">
    <property type="entry name" value="AAA"/>
    <property type="match status" value="1"/>
</dbReference>
<dbReference type="GO" id="GO:0016887">
    <property type="term" value="F:ATP hydrolysis activity"/>
    <property type="evidence" value="ECO:0007669"/>
    <property type="project" value="InterPro"/>
</dbReference>
<dbReference type="PROSITE" id="PS00211">
    <property type="entry name" value="ABC_TRANSPORTER_1"/>
    <property type="match status" value="1"/>
</dbReference>
<keyword evidence="2" id="KW-0813">Transport</keyword>
<keyword evidence="3" id="KW-0547">Nucleotide-binding</keyword>
<feature type="domain" description="ABC transporter" evidence="5">
    <location>
        <begin position="2"/>
        <end position="233"/>
    </location>
</feature>
<comment type="caution">
    <text evidence="6">The sequence shown here is derived from an EMBL/GenBank/DDBJ whole genome shotgun (WGS) entry which is preliminary data.</text>
</comment>
<dbReference type="EMBL" id="JAPDPJ010000007">
    <property type="protein sequence ID" value="MCW3785841.1"/>
    <property type="molecule type" value="Genomic_DNA"/>
</dbReference>
<dbReference type="PANTHER" id="PTHR43335">
    <property type="entry name" value="ABC TRANSPORTER, ATP-BINDING PROTEIN"/>
    <property type="match status" value="1"/>
</dbReference>
<dbReference type="PANTHER" id="PTHR43335:SF4">
    <property type="entry name" value="ABC TRANSPORTER, ATP-BINDING PROTEIN"/>
    <property type="match status" value="1"/>
</dbReference>
<dbReference type="InterPro" id="IPR003439">
    <property type="entry name" value="ABC_transporter-like_ATP-bd"/>
</dbReference>
<evidence type="ECO:0000313" key="7">
    <source>
        <dbReference type="Proteomes" id="UP001209229"/>
    </source>
</evidence>
<dbReference type="GO" id="GO:0005524">
    <property type="term" value="F:ATP binding"/>
    <property type="evidence" value="ECO:0007669"/>
    <property type="project" value="UniProtKB-KW"/>
</dbReference>
<keyword evidence="7" id="KW-1185">Reference proteome</keyword>
<proteinExistence type="inferred from homology"/>
<dbReference type="AlphaFoldDB" id="A0AAE3M2M9"/>
<keyword evidence="4 6" id="KW-0067">ATP-binding</keyword>
<dbReference type="CDD" id="cd03230">
    <property type="entry name" value="ABC_DR_subfamily_A"/>
    <property type="match status" value="1"/>
</dbReference>
<gene>
    <name evidence="6" type="ORF">OM075_05150</name>
</gene>
<dbReference type="InterPro" id="IPR003593">
    <property type="entry name" value="AAA+_ATPase"/>
</dbReference>
<evidence type="ECO:0000259" key="5">
    <source>
        <dbReference type="PROSITE" id="PS50893"/>
    </source>
</evidence>
<evidence type="ECO:0000256" key="2">
    <source>
        <dbReference type="ARBA" id="ARBA00022448"/>
    </source>
</evidence>
<dbReference type="InterPro" id="IPR027417">
    <property type="entry name" value="P-loop_NTPase"/>
</dbReference>
<sequence>MIEILGLSKQYGSQKVVNNLNLNIERGEVFGLLGPNGAGKSTTIRMILGMTEPSSGTVKVNGFLSNMNPIKVKECVGYLPEDVGFYDKMTAFENLMYTAQLNRISKATAKDKVEQLLKLVGLHNERNKKAGTFSKGMKQRLGLADVLIKDPKVIILDEPTLGLDPKGMKEFLDLIKRLSEEKGVTVLFSSHHLHQVQHICSRVGLFINGQLIASGDVDSLSTQLFGDQSARVFAGVRYDNNNEYSNKKEELKRQLLSNPEVSGVQFNDEELIVECKNNMSSYVAKTIVNQHLDLTYLNKKEYGLDEIYDKYFEGGDHHES</sequence>
<dbReference type="Proteomes" id="UP001209229">
    <property type="component" value="Unassembled WGS sequence"/>
</dbReference>
<evidence type="ECO:0000256" key="1">
    <source>
        <dbReference type="ARBA" id="ARBA00005417"/>
    </source>
</evidence>